<evidence type="ECO:0000313" key="28">
    <source>
        <dbReference type="EMBL" id="PFG40840.1"/>
    </source>
</evidence>
<dbReference type="FunFam" id="3.30.470.20:FF:000008">
    <property type="entry name" value="D-alanine--D-alanine ligase"/>
    <property type="match status" value="1"/>
</dbReference>
<feature type="binding site" evidence="24">
    <location>
        <begin position="241"/>
        <end position="248"/>
    </location>
    <ligand>
        <name>ATP</name>
        <dbReference type="ChEBI" id="CHEBI:30616"/>
    </ligand>
</feature>
<evidence type="ECO:0000256" key="26">
    <source>
        <dbReference type="PROSITE-ProRule" id="PRU00409"/>
    </source>
</evidence>
<evidence type="ECO:0000256" key="22">
    <source>
        <dbReference type="HAMAP-Rule" id="MF_00047"/>
    </source>
</evidence>
<dbReference type="GO" id="GO:0046872">
    <property type="term" value="F:metal ion binding"/>
    <property type="evidence" value="ECO:0007669"/>
    <property type="project" value="UniProtKB-KW"/>
</dbReference>
<evidence type="ECO:0000256" key="10">
    <source>
        <dbReference type="ARBA" id="ARBA00022741"/>
    </source>
</evidence>
<evidence type="ECO:0000256" key="2">
    <source>
        <dbReference type="ARBA" id="ARBA00003921"/>
    </source>
</evidence>
<evidence type="ECO:0000256" key="25">
    <source>
        <dbReference type="PIRSR" id="PIRSR039102-3"/>
    </source>
</evidence>
<dbReference type="InterPro" id="IPR013815">
    <property type="entry name" value="ATP_grasp_subdomain_1"/>
</dbReference>
<comment type="similarity">
    <text evidence="5 22">Belongs to the D-alanine--D-alanine ligase family.</text>
</comment>
<dbReference type="PANTHER" id="PTHR23132:SF25">
    <property type="entry name" value="D-ALANINE--D-ALANINE LIGASE A"/>
    <property type="match status" value="1"/>
</dbReference>
<keyword evidence="9 25" id="KW-0479">Metal-binding</keyword>
<dbReference type="PANTHER" id="PTHR23132">
    <property type="entry name" value="D-ALANINE--D-ALANINE LIGASE"/>
    <property type="match status" value="1"/>
</dbReference>
<evidence type="ECO:0000256" key="8">
    <source>
        <dbReference type="ARBA" id="ARBA00022598"/>
    </source>
</evidence>
<feature type="active site" evidence="23">
    <location>
        <position position="352"/>
    </location>
</feature>
<evidence type="ECO:0000256" key="3">
    <source>
        <dbReference type="ARBA" id="ARBA00004496"/>
    </source>
</evidence>
<keyword evidence="10 24" id="KW-0547">Nucleotide-binding</keyword>
<protein>
    <recommendedName>
        <fullName evidence="19 22">D-alanine--D-alanine ligase</fullName>
        <ecNumber evidence="6 22">6.3.2.4</ecNumber>
    </recommendedName>
    <alternativeName>
        <fullName evidence="21 22">D-Ala-D-Ala ligase</fullName>
    </alternativeName>
    <alternativeName>
        <fullName evidence="20 22">D-alanylalanine synthetase</fullName>
    </alternativeName>
</protein>
<feature type="binding site" evidence="24">
    <location>
        <begin position="203"/>
        <end position="205"/>
    </location>
    <ligand>
        <name>ATP</name>
        <dbReference type="ChEBI" id="CHEBI:30616"/>
    </ligand>
</feature>
<dbReference type="Gene3D" id="3.40.50.20">
    <property type="match status" value="1"/>
</dbReference>
<comment type="catalytic activity">
    <reaction evidence="17 22">
        <text>2 D-alanine + ATP = D-alanyl-D-alanine + ADP + phosphate + H(+)</text>
        <dbReference type="Rhea" id="RHEA:11224"/>
        <dbReference type="ChEBI" id="CHEBI:15378"/>
        <dbReference type="ChEBI" id="CHEBI:30616"/>
        <dbReference type="ChEBI" id="CHEBI:43474"/>
        <dbReference type="ChEBI" id="CHEBI:57416"/>
        <dbReference type="ChEBI" id="CHEBI:57822"/>
        <dbReference type="ChEBI" id="CHEBI:456216"/>
        <dbReference type="EC" id="6.3.2.4"/>
    </reaction>
</comment>
<dbReference type="UniPathway" id="UPA00219"/>
<evidence type="ECO:0000256" key="12">
    <source>
        <dbReference type="ARBA" id="ARBA00022842"/>
    </source>
</evidence>
<dbReference type="PROSITE" id="PS50975">
    <property type="entry name" value="ATP_GRASP"/>
    <property type="match status" value="1"/>
</dbReference>
<keyword evidence="8 22" id="KW-0436">Ligase</keyword>
<comment type="subcellular location">
    <subcellularLocation>
        <location evidence="3 22">Cytoplasm</location>
    </subcellularLocation>
</comment>
<dbReference type="InterPro" id="IPR011761">
    <property type="entry name" value="ATP-grasp"/>
</dbReference>
<evidence type="ECO:0000256" key="1">
    <source>
        <dbReference type="ARBA" id="ARBA00001936"/>
    </source>
</evidence>
<reference evidence="28 29" key="1">
    <citation type="submission" date="2017-10" db="EMBL/GenBank/DDBJ databases">
        <title>Sequencing the genomes of 1000 actinobacteria strains.</title>
        <authorList>
            <person name="Klenk H.-P."/>
        </authorList>
    </citation>
    <scope>NUCLEOTIDE SEQUENCE [LARGE SCALE GENOMIC DNA]</scope>
    <source>
        <strain evidence="28 29">DSM 21838</strain>
    </source>
</reference>
<accession>A0A2A9ERF4</accession>
<name>A0A2A9ERF4_9MICO</name>
<dbReference type="PROSITE" id="PS00843">
    <property type="entry name" value="DALA_DALA_LIGASE_1"/>
    <property type="match status" value="1"/>
</dbReference>
<keyword evidence="16 22" id="KW-0961">Cell wall biogenesis/degradation</keyword>
<keyword evidence="11 26" id="KW-0067">ATP-binding</keyword>
<evidence type="ECO:0000256" key="21">
    <source>
        <dbReference type="ARBA" id="ARBA00077154"/>
    </source>
</evidence>
<dbReference type="EC" id="6.3.2.4" evidence="6 22"/>
<dbReference type="SUPFAM" id="SSF56059">
    <property type="entry name" value="Glutathione synthetase ATP-binding domain-like"/>
    <property type="match status" value="1"/>
</dbReference>
<feature type="binding site" evidence="24">
    <location>
        <begin position="211"/>
        <end position="212"/>
    </location>
    <ligand>
        <name>ATP</name>
        <dbReference type="ChEBI" id="CHEBI:30616"/>
    </ligand>
</feature>
<evidence type="ECO:0000313" key="29">
    <source>
        <dbReference type="Proteomes" id="UP000222106"/>
    </source>
</evidence>
<feature type="binding site" evidence="25">
    <location>
        <position position="343"/>
    </location>
    <ligand>
        <name>Mg(2+)</name>
        <dbReference type="ChEBI" id="CHEBI:18420"/>
        <label>2</label>
    </ligand>
</feature>
<feature type="active site" evidence="23">
    <location>
        <position position="211"/>
    </location>
</feature>
<evidence type="ECO:0000256" key="7">
    <source>
        <dbReference type="ARBA" id="ARBA00022490"/>
    </source>
</evidence>
<evidence type="ECO:0000256" key="18">
    <source>
        <dbReference type="ARBA" id="ARBA00060592"/>
    </source>
</evidence>
<dbReference type="Pfam" id="PF07478">
    <property type="entry name" value="Dala_Dala_lig_C"/>
    <property type="match status" value="1"/>
</dbReference>
<dbReference type="GO" id="GO:0071555">
    <property type="term" value="P:cell wall organization"/>
    <property type="evidence" value="ECO:0007669"/>
    <property type="project" value="UniProtKB-KW"/>
</dbReference>
<dbReference type="PIRSF" id="PIRSF039102">
    <property type="entry name" value="Ddl/VanB"/>
    <property type="match status" value="1"/>
</dbReference>
<keyword evidence="29" id="KW-1185">Reference proteome</keyword>
<evidence type="ECO:0000256" key="11">
    <source>
        <dbReference type="ARBA" id="ARBA00022840"/>
    </source>
</evidence>
<dbReference type="SUPFAM" id="SSF52440">
    <property type="entry name" value="PreATP-grasp domain"/>
    <property type="match status" value="1"/>
</dbReference>
<dbReference type="NCBIfam" id="TIGR01205">
    <property type="entry name" value="D_ala_D_alaTIGR"/>
    <property type="match status" value="1"/>
</dbReference>
<dbReference type="InterPro" id="IPR011095">
    <property type="entry name" value="Dala_Dala_lig_C"/>
</dbReference>
<evidence type="ECO:0000256" key="14">
    <source>
        <dbReference type="ARBA" id="ARBA00022984"/>
    </source>
</evidence>
<feature type="binding site" evidence="25">
    <location>
        <position position="328"/>
    </location>
    <ligand>
        <name>Mg(2+)</name>
        <dbReference type="ChEBI" id="CHEBI:18420"/>
        <label>1</label>
    </ligand>
</feature>
<dbReference type="HAMAP" id="MF_00047">
    <property type="entry name" value="Dala_Dala_lig"/>
    <property type="match status" value="1"/>
</dbReference>
<evidence type="ECO:0000256" key="6">
    <source>
        <dbReference type="ARBA" id="ARBA00012216"/>
    </source>
</evidence>
<evidence type="ECO:0000256" key="23">
    <source>
        <dbReference type="PIRSR" id="PIRSR039102-1"/>
    </source>
</evidence>
<feature type="binding site" evidence="25">
    <location>
        <position position="341"/>
    </location>
    <ligand>
        <name>Mg(2+)</name>
        <dbReference type="ChEBI" id="CHEBI:18420"/>
        <label>2</label>
    </ligand>
</feature>
<evidence type="ECO:0000256" key="17">
    <source>
        <dbReference type="ARBA" id="ARBA00047614"/>
    </source>
</evidence>
<evidence type="ECO:0000256" key="16">
    <source>
        <dbReference type="ARBA" id="ARBA00023316"/>
    </source>
</evidence>
<evidence type="ECO:0000256" key="5">
    <source>
        <dbReference type="ARBA" id="ARBA00010871"/>
    </source>
</evidence>
<dbReference type="GO" id="GO:0009252">
    <property type="term" value="P:peptidoglycan biosynthetic process"/>
    <property type="evidence" value="ECO:0007669"/>
    <property type="project" value="UniProtKB-UniRule"/>
</dbReference>
<comment type="function">
    <text evidence="2 22">Cell wall formation.</text>
</comment>
<feature type="active site" evidence="23">
    <location>
        <position position="34"/>
    </location>
</feature>
<gene>
    <name evidence="22" type="primary">ddl</name>
    <name evidence="28" type="ORF">ATJ97_3380</name>
</gene>
<organism evidence="28 29">
    <name type="scientific">Georgenia soli</name>
    <dbReference type="NCBI Taxonomy" id="638953"/>
    <lineage>
        <taxon>Bacteria</taxon>
        <taxon>Bacillati</taxon>
        <taxon>Actinomycetota</taxon>
        <taxon>Actinomycetes</taxon>
        <taxon>Micrococcales</taxon>
        <taxon>Bogoriellaceae</taxon>
        <taxon>Georgenia</taxon>
    </lineage>
</organism>
<feature type="binding site" evidence="25">
    <location>
        <position position="341"/>
    </location>
    <ligand>
        <name>Mg(2+)</name>
        <dbReference type="ChEBI" id="CHEBI:18420"/>
        <label>1</label>
    </ligand>
</feature>
<comment type="cofactor">
    <cofactor evidence="25">
        <name>Mg(2+)</name>
        <dbReference type="ChEBI" id="CHEBI:18420"/>
    </cofactor>
    <cofactor evidence="25">
        <name>Mn(2+)</name>
        <dbReference type="ChEBI" id="CHEBI:29035"/>
    </cofactor>
    <text evidence="25">Binds 2 magnesium or manganese ions per subunit.</text>
</comment>
<dbReference type="PROSITE" id="PS00844">
    <property type="entry name" value="DALA_DALA_LIGASE_2"/>
    <property type="match status" value="1"/>
</dbReference>
<sequence length="384" mass="40595">MDIQRAPEPTAPEPAEREGRKVRVAVVFGGRSGEHSVSCATAAGVLRAIDRDAYDVVPVGITRDGRWVLAPDDPALLEGGRAEITADDAQVLVPLGDAPAPLVLAEPGQVPHQLGAVDVVLPLLHGPFGEDGTIQGLLEMAGTRYVGSGVLASAAAMDKHYMKIVLAGHGLPVGPYTVITPRMWRTDKAAALDAVASLGLPVFVKPARAGSSLGISRVDRAEDLEAAVEEAQRHDPKVVVEAGIDGREIECAVLEGHGDDAPRTSVPGEIVLDSPAAGFYDYETKYLDTAPLTMAIPADLRPEVVTRVQELAAQAFEALGCEGLARVDFFYTDRGDVVVNEVNTMPGFTPFSMYPALWEASGLPYPALIDELVSLALERSAGLR</sequence>
<evidence type="ECO:0000256" key="20">
    <source>
        <dbReference type="ARBA" id="ARBA00076288"/>
    </source>
</evidence>
<dbReference type="FunFam" id="3.30.1490.20:FF:000007">
    <property type="entry name" value="D-alanine--D-alanine ligase"/>
    <property type="match status" value="1"/>
</dbReference>
<dbReference type="EMBL" id="PDJI01000004">
    <property type="protein sequence ID" value="PFG40840.1"/>
    <property type="molecule type" value="Genomic_DNA"/>
</dbReference>
<comment type="pathway">
    <text evidence="4 22">Cell wall biogenesis; peptidoglycan biosynthesis.</text>
</comment>
<keyword evidence="15 25" id="KW-0464">Manganese</keyword>
<feature type="domain" description="ATP-grasp" evidence="27">
    <location>
        <begin position="163"/>
        <end position="374"/>
    </location>
</feature>
<evidence type="ECO:0000256" key="15">
    <source>
        <dbReference type="ARBA" id="ARBA00023211"/>
    </source>
</evidence>
<evidence type="ECO:0000256" key="4">
    <source>
        <dbReference type="ARBA" id="ARBA00004752"/>
    </source>
</evidence>
<dbReference type="InterPro" id="IPR011127">
    <property type="entry name" value="Dala_Dala_lig_N"/>
</dbReference>
<comment type="pathway">
    <text evidence="18">Glycan biosynthesis.</text>
</comment>
<evidence type="ECO:0000259" key="27">
    <source>
        <dbReference type="PROSITE" id="PS50975"/>
    </source>
</evidence>
<proteinExistence type="inferred from homology"/>
<dbReference type="GO" id="GO:0005829">
    <property type="term" value="C:cytosol"/>
    <property type="evidence" value="ECO:0007669"/>
    <property type="project" value="TreeGrafter"/>
</dbReference>
<keyword evidence="12 25" id="KW-0460">Magnesium</keyword>
<comment type="caution">
    <text evidence="28">The sequence shown here is derived from an EMBL/GenBank/DDBJ whole genome shotgun (WGS) entry which is preliminary data.</text>
</comment>
<dbReference type="InterPro" id="IPR016185">
    <property type="entry name" value="PreATP-grasp_dom_sf"/>
</dbReference>
<dbReference type="Gene3D" id="3.30.470.20">
    <property type="entry name" value="ATP-grasp fold, B domain"/>
    <property type="match status" value="1"/>
</dbReference>
<dbReference type="NCBIfam" id="NF002528">
    <property type="entry name" value="PRK01966.1-4"/>
    <property type="match status" value="1"/>
</dbReference>
<dbReference type="InterPro" id="IPR000291">
    <property type="entry name" value="D-Ala_lig_Van_CS"/>
</dbReference>
<keyword evidence="7 22" id="KW-0963">Cytoplasm</keyword>
<dbReference type="InterPro" id="IPR005905">
    <property type="entry name" value="D_ala_D_ala"/>
</dbReference>
<evidence type="ECO:0000256" key="19">
    <source>
        <dbReference type="ARBA" id="ARBA00068427"/>
    </source>
</evidence>
<dbReference type="GO" id="GO:0008716">
    <property type="term" value="F:D-alanine-D-alanine ligase activity"/>
    <property type="evidence" value="ECO:0007669"/>
    <property type="project" value="UniProtKB-UniRule"/>
</dbReference>
<dbReference type="GO" id="GO:0008360">
    <property type="term" value="P:regulation of cell shape"/>
    <property type="evidence" value="ECO:0007669"/>
    <property type="project" value="UniProtKB-KW"/>
</dbReference>
<comment type="cofactor">
    <cofactor evidence="1">
        <name>Mn(2+)</name>
        <dbReference type="ChEBI" id="CHEBI:29035"/>
    </cofactor>
</comment>
<dbReference type="Proteomes" id="UP000222106">
    <property type="component" value="Unassembled WGS sequence"/>
</dbReference>
<evidence type="ECO:0000256" key="13">
    <source>
        <dbReference type="ARBA" id="ARBA00022960"/>
    </source>
</evidence>
<evidence type="ECO:0000256" key="24">
    <source>
        <dbReference type="PIRSR" id="PIRSR039102-2"/>
    </source>
</evidence>
<dbReference type="AlphaFoldDB" id="A0A2A9ERF4"/>
<dbReference type="RefSeq" id="WP_098484681.1">
    <property type="nucleotide sequence ID" value="NZ_PDJI01000004.1"/>
</dbReference>
<dbReference type="OrthoDB" id="9813261at2"/>
<keyword evidence="14 22" id="KW-0573">Peptidoglycan synthesis</keyword>
<evidence type="ECO:0000256" key="9">
    <source>
        <dbReference type="ARBA" id="ARBA00022723"/>
    </source>
</evidence>
<dbReference type="Pfam" id="PF01820">
    <property type="entry name" value="Dala_Dala_lig_N"/>
    <property type="match status" value="1"/>
</dbReference>
<feature type="binding site" evidence="24">
    <location>
        <position position="159"/>
    </location>
    <ligand>
        <name>ATP</name>
        <dbReference type="ChEBI" id="CHEBI:30616"/>
    </ligand>
</feature>
<dbReference type="Gene3D" id="3.30.1490.20">
    <property type="entry name" value="ATP-grasp fold, A domain"/>
    <property type="match status" value="1"/>
</dbReference>
<feature type="binding site" evidence="24">
    <location>
        <begin position="340"/>
        <end position="341"/>
    </location>
    <ligand>
        <name>ATP</name>
        <dbReference type="ChEBI" id="CHEBI:30616"/>
    </ligand>
</feature>
<dbReference type="GO" id="GO:0005524">
    <property type="term" value="F:ATP binding"/>
    <property type="evidence" value="ECO:0007669"/>
    <property type="project" value="UniProtKB-UniRule"/>
</dbReference>
<keyword evidence="13 22" id="KW-0133">Cell shape</keyword>